<proteinExistence type="predicted"/>
<sequence length="78" mass="8471">MQLLIQTTAPDYTAWKTAFDAEAENIADAGLSTLQIWKGEGAAVLVLFEVANRKHAQDWLAKQSALGHGVTAQFLQTV</sequence>
<protein>
    <submittedName>
        <fullName evidence="1">Uncharacterized protein</fullName>
    </submittedName>
</protein>
<organism evidence="1 2">
    <name type="scientific">Fuscibacter oryzae</name>
    <dbReference type="NCBI Taxonomy" id="2803939"/>
    <lineage>
        <taxon>Bacteria</taxon>
        <taxon>Pseudomonadati</taxon>
        <taxon>Pseudomonadota</taxon>
        <taxon>Alphaproteobacteria</taxon>
        <taxon>Rhodobacterales</taxon>
        <taxon>Paracoccaceae</taxon>
        <taxon>Fuscibacter</taxon>
    </lineage>
</organism>
<gene>
    <name evidence="1" type="ORF">JI744_16970</name>
</gene>
<dbReference type="Proteomes" id="UP000619033">
    <property type="component" value="Unassembled WGS sequence"/>
</dbReference>
<dbReference type="AlphaFoldDB" id="A0A8J7SXB1"/>
<reference evidence="1" key="1">
    <citation type="submission" date="2021-01" db="EMBL/GenBank/DDBJ databases">
        <title>Genome seq and assembly of Tabrizicola sp. KVB23.</title>
        <authorList>
            <person name="Chhetri G."/>
        </authorList>
    </citation>
    <scope>NUCLEOTIDE SEQUENCE</scope>
    <source>
        <strain evidence="1">KVB23</strain>
    </source>
</reference>
<comment type="caution">
    <text evidence="1">The sequence shown here is derived from an EMBL/GenBank/DDBJ whole genome shotgun (WGS) entry which is preliminary data.</text>
</comment>
<evidence type="ECO:0000313" key="1">
    <source>
        <dbReference type="EMBL" id="MBL4929799.1"/>
    </source>
</evidence>
<name>A0A8J7SXB1_9RHOB</name>
<evidence type="ECO:0000313" key="2">
    <source>
        <dbReference type="Proteomes" id="UP000619033"/>
    </source>
</evidence>
<accession>A0A8J7SXB1</accession>
<keyword evidence="2" id="KW-1185">Reference proteome</keyword>
<dbReference type="EMBL" id="JAESVP010000011">
    <property type="protein sequence ID" value="MBL4929799.1"/>
    <property type="molecule type" value="Genomic_DNA"/>
</dbReference>
<dbReference type="RefSeq" id="WP_202662369.1">
    <property type="nucleotide sequence ID" value="NZ_JAESVP010000011.1"/>
</dbReference>